<dbReference type="EMBL" id="BGZK01001795">
    <property type="protein sequence ID" value="GBP86434.1"/>
    <property type="molecule type" value="Genomic_DNA"/>
</dbReference>
<keyword evidence="5" id="KW-1185">Reference proteome</keyword>
<reference evidence="4 5" key="1">
    <citation type="journal article" date="2019" name="Commun. Biol.">
        <title>The bagworm genome reveals a unique fibroin gene that provides high tensile strength.</title>
        <authorList>
            <person name="Kono N."/>
            <person name="Nakamura H."/>
            <person name="Ohtoshi R."/>
            <person name="Tomita M."/>
            <person name="Numata K."/>
            <person name="Arakawa K."/>
        </authorList>
    </citation>
    <scope>NUCLEOTIDE SEQUENCE [LARGE SCALE GENOMIC DNA]</scope>
</reference>
<keyword evidence="2 3" id="KW-0175">Coiled coil</keyword>
<dbReference type="OrthoDB" id="446789at2759"/>
<evidence type="ECO:0000313" key="5">
    <source>
        <dbReference type="Proteomes" id="UP000299102"/>
    </source>
</evidence>
<evidence type="ECO:0000256" key="1">
    <source>
        <dbReference type="ARBA" id="ARBA00007796"/>
    </source>
</evidence>
<sequence length="99" mass="11633">MFPVAKCSLLLPYIEVCNTTVECDCLKFFKNFQVELEKLNAATDEINRLELELDVAKYRILPSLTEFIDDLERMALFRCDDQTWVDHVSLMMMKSKTME</sequence>
<dbReference type="AlphaFoldDB" id="A0A4C1ZH45"/>
<comment type="similarity">
    <text evidence="1">Belongs to the SH3BP5 family.</text>
</comment>
<dbReference type="Pfam" id="PF05276">
    <property type="entry name" value="SH3BP5"/>
    <property type="match status" value="1"/>
</dbReference>
<dbReference type="GO" id="GO:0035556">
    <property type="term" value="P:intracellular signal transduction"/>
    <property type="evidence" value="ECO:0007669"/>
    <property type="project" value="InterPro"/>
</dbReference>
<dbReference type="Proteomes" id="UP000299102">
    <property type="component" value="Unassembled WGS sequence"/>
</dbReference>
<accession>A0A4C1ZH45</accession>
<evidence type="ECO:0000256" key="3">
    <source>
        <dbReference type="SAM" id="Coils"/>
    </source>
</evidence>
<protein>
    <submittedName>
        <fullName evidence="4">Uncharacterized protein</fullName>
    </submittedName>
</protein>
<name>A0A4C1ZH45_EUMVA</name>
<dbReference type="InterPro" id="IPR007940">
    <property type="entry name" value="SH3BP5"/>
</dbReference>
<organism evidence="4 5">
    <name type="scientific">Eumeta variegata</name>
    <name type="common">Bagworm moth</name>
    <name type="synonym">Eumeta japonica</name>
    <dbReference type="NCBI Taxonomy" id="151549"/>
    <lineage>
        <taxon>Eukaryota</taxon>
        <taxon>Metazoa</taxon>
        <taxon>Ecdysozoa</taxon>
        <taxon>Arthropoda</taxon>
        <taxon>Hexapoda</taxon>
        <taxon>Insecta</taxon>
        <taxon>Pterygota</taxon>
        <taxon>Neoptera</taxon>
        <taxon>Endopterygota</taxon>
        <taxon>Lepidoptera</taxon>
        <taxon>Glossata</taxon>
        <taxon>Ditrysia</taxon>
        <taxon>Tineoidea</taxon>
        <taxon>Psychidae</taxon>
        <taxon>Oiketicinae</taxon>
        <taxon>Eumeta</taxon>
    </lineage>
</organism>
<feature type="coiled-coil region" evidence="3">
    <location>
        <begin position="32"/>
        <end position="59"/>
    </location>
</feature>
<evidence type="ECO:0000313" key="4">
    <source>
        <dbReference type="EMBL" id="GBP86434.1"/>
    </source>
</evidence>
<proteinExistence type="inferred from homology"/>
<comment type="caution">
    <text evidence="4">The sequence shown here is derived from an EMBL/GenBank/DDBJ whole genome shotgun (WGS) entry which is preliminary data.</text>
</comment>
<evidence type="ECO:0000256" key="2">
    <source>
        <dbReference type="ARBA" id="ARBA00023054"/>
    </source>
</evidence>
<gene>
    <name evidence="4" type="ORF">EVAR_60933_1</name>
</gene>